<evidence type="ECO:0000256" key="1">
    <source>
        <dbReference type="ARBA" id="ARBA00005077"/>
    </source>
</evidence>
<dbReference type="NCBIfam" id="TIGR01368">
    <property type="entry name" value="CPSaseIIsmall"/>
    <property type="match status" value="1"/>
</dbReference>
<comment type="caution">
    <text evidence="10">The sequence shown here is derived from an EMBL/GenBank/DDBJ whole genome shotgun (WGS) entry which is preliminary data.</text>
</comment>
<feature type="domain" description="Carbamoyl-phosphate synthase small subunit N-terminal" evidence="9">
    <location>
        <begin position="5"/>
        <end position="144"/>
    </location>
</feature>
<comment type="pathway">
    <text evidence="8">Pyrimidine metabolism; UMP biosynthesis via de novo pathway; (S)-dihydroorotate from bicarbonate: step 1/3.</text>
</comment>
<evidence type="ECO:0000256" key="3">
    <source>
        <dbReference type="ARBA" id="ARBA00022598"/>
    </source>
</evidence>
<dbReference type="PRINTS" id="PR00096">
    <property type="entry name" value="GATASE"/>
</dbReference>
<evidence type="ECO:0000256" key="7">
    <source>
        <dbReference type="ARBA" id="ARBA00048816"/>
    </source>
</evidence>
<keyword evidence="3 8" id="KW-0436">Ligase</keyword>
<dbReference type="HAMAP" id="MF_01209">
    <property type="entry name" value="CPSase_S_chain"/>
    <property type="match status" value="1"/>
</dbReference>
<dbReference type="InterPro" id="IPR036480">
    <property type="entry name" value="CarbP_synth_ssu_N_sf"/>
</dbReference>
<dbReference type="PRINTS" id="PR00097">
    <property type="entry name" value="ANTSNTHASEII"/>
</dbReference>
<dbReference type="Pfam" id="PF00988">
    <property type="entry name" value="CPSase_sm_chain"/>
    <property type="match status" value="1"/>
</dbReference>
<dbReference type="SUPFAM" id="SSF52317">
    <property type="entry name" value="Class I glutamine amidotransferase-like"/>
    <property type="match status" value="1"/>
</dbReference>
<comment type="catalytic activity">
    <reaction evidence="7 8">
        <text>hydrogencarbonate + L-glutamine + 2 ATP + H2O = carbamoyl phosphate + L-glutamate + 2 ADP + phosphate + 2 H(+)</text>
        <dbReference type="Rhea" id="RHEA:18633"/>
        <dbReference type="ChEBI" id="CHEBI:15377"/>
        <dbReference type="ChEBI" id="CHEBI:15378"/>
        <dbReference type="ChEBI" id="CHEBI:17544"/>
        <dbReference type="ChEBI" id="CHEBI:29985"/>
        <dbReference type="ChEBI" id="CHEBI:30616"/>
        <dbReference type="ChEBI" id="CHEBI:43474"/>
        <dbReference type="ChEBI" id="CHEBI:58228"/>
        <dbReference type="ChEBI" id="CHEBI:58359"/>
        <dbReference type="ChEBI" id="CHEBI:456216"/>
        <dbReference type="EC" id="6.3.5.5"/>
    </reaction>
</comment>
<feature type="binding site" evidence="8">
    <location>
        <position position="224"/>
    </location>
    <ligand>
        <name>L-glutamine</name>
        <dbReference type="ChEBI" id="CHEBI:58359"/>
    </ligand>
</feature>
<comment type="pathway">
    <text evidence="1 8">Amino-acid biosynthesis; L-arginine biosynthesis; carbamoyl phosphate from bicarbonate: step 1/1.</text>
</comment>
<evidence type="ECO:0000313" key="11">
    <source>
        <dbReference type="Proteomes" id="UP001205603"/>
    </source>
</evidence>
<dbReference type="EC" id="6.3.5.5" evidence="8"/>
<feature type="binding site" evidence="8">
    <location>
        <position position="297"/>
    </location>
    <ligand>
        <name>L-glutamine</name>
        <dbReference type="ChEBI" id="CHEBI:58359"/>
    </ligand>
</feature>
<dbReference type="Gene3D" id="3.50.30.20">
    <property type="entry name" value="Carbamoyl-phosphate synthase small subunit, N-terminal domain"/>
    <property type="match status" value="1"/>
</dbReference>
<evidence type="ECO:0000256" key="6">
    <source>
        <dbReference type="ARBA" id="ARBA00022962"/>
    </source>
</evidence>
<evidence type="ECO:0000256" key="8">
    <source>
        <dbReference type="HAMAP-Rule" id="MF_01209"/>
    </source>
</evidence>
<feature type="binding site" evidence="8">
    <location>
        <position position="226"/>
    </location>
    <ligand>
        <name>L-glutamine</name>
        <dbReference type="ChEBI" id="CHEBI:58359"/>
    </ligand>
</feature>
<organism evidence="10 11">
    <name type="scientific">Coprobacter tertius</name>
    <dbReference type="NCBI Taxonomy" id="2944915"/>
    <lineage>
        <taxon>Bacteria</taxon>
        <taxon>Pseudomonadati</taxon>
        <taxon>Bacteroidota</taxon>
        <taxon>Bacteroidia</taxon>
        <taxon>Bacteroidales</taxon>
        <taxon>Barnesiellaceae</taxon>
        <taxon>Coprobacter</taxon>
    </lineage>
</organism>
<dbReference type="GO" id="GO:0004088">
    <property type="term" value="F:carbamoyl-phosphate synthase (glutamine-hydrolyzing) activity"/>
    <property type="evidence" value="ECO:0007669"/>
    <property type="project" value="UniProtKB-EC"/>
</dbReference>
<feature type="binding site" evidence="8">
    <location>
        <position position="253"/>
    </location>
    <ligand>
        <name>L-glutamine</name>
        <dbReference type="ChEBI" id="CHEBI:58359"/>
    </ligand>
</feature>
<keyword evidence="6 8" id="KW-0315">Glutamine amidotransferase</keyword>
<dbReference type="InterPro" id="IPR035686">
    <property type="entry name" value="CPSase_GATase1"/>
</dbReference>
<dbReference type="PRINTS" id="PR00099">
    <property type="entry name" value="CPSGATASE"/>
</dbReference>
<dbReference type="EMBL" id="JANDHW010000005">
    <property type="protein sequence ID" value="MCP9611831.1"/>
    <property type="molecule type" value="Genomic_DNA"/>
</dbReference>
<gene>
    <name evidence="8 10" type="primary">carA</name>
    <name evidence="10" type="ORF">NMU02_06975</name>
</gene>
<protein>
    <recommendedName>
        <fullName evidence="8">Carbamoyl phosphate synthase small chain</fullName>
        <ecNumber evidence="8">6.3.5.5</ecNumber>
    </recommendedName>
    <alternativeName>
        <fullName evidence="8">Carbamoyl phosphate synthetase glutamine chain</fullName>
    </alternativeName>
</protein>
<dbReference type="PANTHER" id="PTHR43418:SF7">
    <property type="entry name" value="CARBAMOYL-PHOSPHATE SYNTHASE SMALL CHAIN"/>
    <property type="match status" value="1"/>
</dbReference>
<dbReference type="PROSITE" id="PS51273">
    <property type="entry name" value="GATASE_TYPE_1"/>
    <property type="match status" value="1"/>
</dbReference>
<keyword evidence="8" id="KW-0028">Amino-acid biosynthesis</keyword>
<dbReference type="InterPro" id="IPR006274">
    <property type="entry name" value="CarbamoylP_synth_ssu"/>
</dbReference>
<dbReference type="PANTHER" id="PTHR43418">
    <property type="entry name" value="MULTIFUNCTIONAL TRYPTOPHAN BIOSYNTHESIS PROTEIN-RELATED"/>
    <property type="match status" value="1"/>
</dbReference>
<feature type="active site" evidence="8">
    <location>
        <position position="338"/>
    </location>
</feature>
<evidence type="ECO:0000256" key="4">
    <source>
        <dbReference type="ARBA" id="ARBA00022741"/>
    </source>
</evidence>
<keyword evidence="11" id="KW-1185">Reference proteome</keyword>
<dbReference type="Proteomes" id="UP001205603">
    <property type="component" value="Unassembled WGS sequence"/>
</dbReference>
<evidence type="ECO:0000259" key="9">
    <source>
        <dbReference type="SMART" id="SM01097"/>
    </source>
</evidence>
<dbReference type="Gene3D" id="3.40.50.880">
    <property type="match status" value="1"/>
</dbReference>
<proteinExistence type="inferred from homology"/>
<dbReference type="RefSeq" id="WP_255026881.1">
    <property type="nucleotide sequence ID" value="NZ_JANDHW010000005.1"/>
</dbReference>
<evidence type="ECO:0000256" key="2">
    <source>
        <dbReference type="ARBA" id="ARBA00007800"/>
    </source>
</evidence>
<dbReference type="InterPro" id="IPR002474">
    <property type="entry name" value="CarbamoylP_synth_ssu_N"/>
</dbReference>
<accession>A0ABT1MIX7</accession>
<feature type="binding site" evidence="8">
    <location>
        <position position="294"/>
    </location>
    <ligand>
        <name>L-glutamine</name>
        <dbReference type="ChEBI" id="CHEBI:58359"/>
    </ligand>
</feature>
<feature type="binding site" evidence="8">
    <location>
        <position position="256"/>
    </location>
    <ligand>
        <name>L-glutamine</name>
        <dbReference type="ChEBI" id="CHEBI:58359"/>
    </ligand>
</feature>
<dbReference type="NCBIfam" id="NF009475">
    <property type="entry name" value="PRK12838.1"/>
    <property type="match status" value="1"/>
</dbReference>
<keyword evidence="8" id="KW-0665">Pyrimidine biosynthesis</keyword>
<name>A0ABT1MIX7_9BACT</name>
<keyword evidence="8" id="KW-0055">Arginine biosynthesis</keyword>
<dbReference type="InterPro" id="IPR017926">
    <property type="entry name" value="GATASE"/>
</dbReference>
<dbReference type="Pfam" id="PF00117">
    <property type="entry name" value="GATase"/>
    <property type="match status" value="1"/>
</dbReference>
<evidence type="ECO:0000256" key="5">
    <source>
        <dbReference type="ARBA" id="ARBA00022840"/>
    </source>
</evidence>
<sequence>MHKNRNVSLILSDGTVFNGQSFGYEKAAAGEVVFSTAMTGYPESLTDPSYSGQILVTTFPLIGNYGVPPRSTNDNKLSAFYESEKIHAEGIIISDYSFEYSHWNAHRSLSDWLKDEKVAGIYGIDTRELTKKLRENGSMKGKIVFDNVTEIDFIDPNKINQVAKVSCKEVITYGNGHKKIVLVDCGVKHNIIRCLLKRNVTVIRVPWDYDFNTLDYDGLFISNGPGDPDMCEITVENIRKAMEKEKPIFGICMGNQLLSKAGGAKIYKLKYGHRSHNQPVRMEGTNRCFITSQNHGFAVDNTTLGDDWEPLFTNMNDGTNEGIRHKTKPFFSAQFHPEAASGPTDTEFLFDEFVKML</sequence>
<feature type="active site" evidence="8">
    <location>
        <position position="336"/>
    </location>
</feature>
<feature type="binding site" evidence="8">
    <location>
        <position position="296"/>
    </location>
    <ligand>
        <name>L-glutamine</name>
        <dbReference type="ChEBI" id="CHEBI:58359"/>
    </ligand>
</feature>
<feature type="region of interest" description="CPSase" evidence="8">
    <location>
        <begin position="1"/>
        <end position="178"/>
    </location>
</feature>
<comment type="function">
    <text evidence="8">Small subunit of the glutamine-dependent carbamoyl phosphate synthetase (CPSase). CPSase catalyzes the formation of carbamoyl phosphate from the ammonia moiety of glutamine, carbonate, and phosphate donated by ATP, constituting the first step of 2 biosynthetic pathways, one leading to arginine and/or urea and the other to pyrimidine nucleotides. The small subunit (glutamine amidotransferase) binds and cleaves glutamine to supply the large subunit with the substrate ammonia.</text>
</comment>
<comment type="catalytic activity">
    <reaction evidence="8">
        <text>L-glutamine + H2O = L-glutamate + NH4(+)</text>
        <dbReference type="Rhea" id="RHEA:15889"/>
        <dbReference type="ChEBI" id="CHEBI:15377"/>
        <dbReference type="ChEBI" id="CHEBI:28938"/>
        <dbReference type="ChEBI" id="CHEBI:29985"/>
        <dbReference type="ChEBI" id="CHEBI:58359"/>
    </reaction>
</comment>
<feature type="active site" description="Nucleophile" evidence="8">
    <location>
        <position position="252"/>
    </location>
</feature>
<dbReference type="InterPro" id="IPR050472">
    <property type="entry name" value="Anth_synth/Amidotransfase"/>
</dbReference>
<reference evidence="10 11" key="1">
    <citation type="submission" date="2022-07" db="EMBL/GenBank/DDBJ databases">
        <title>Fecal culturing of patients with breast cancer.</title>
        <authorList>
            <person name="Teng N.M.Y."/>
            <person name="Kiu R."/>
            <person name="Evans R."/>
            <person name="Baker D.J."/>
            <person name="Zenner C."/>
            <person name="Robinson S.D."/>
            <person name="Hall L.J."/>
        </authorList>
    </citation>
    <scope>NUCLEOTIDE SEQUENCE [LARGE SCALE GENOMIC DNA]</scope>
    <source>
        <strain evidence="10 11">LH1063</strain>
    </source>
</reference>
<dbReference type="SMART" id="SM01097">
    <property type="entry name" value="CPSase_sm_chain"/>
    <property type="match status" value="1"/>
</dbReference>
<keyword evidence="5 8" id="KW-0067">ATP-binding</keyword>
<evidence type="ECO:0000313" key="10">
    <source>
        <dbReference type="EMBL" id="MCP9611831.1"/>
    </source>
</evidence>
<dbReference type="CDD" id="cd01744">
    <property type="entry name" value="GATase1_CPSase"/>
    <property type="match status" value="1"/>
</dbReference>
<feature type="binding site" evidence="8">
    <location>
        <position position="49"/>
    </location>
    <ligand>
        <name>L-glutamine</name>
        <dbReference type="ChEBI" id="CHEBI:58359"/>
    </ligand>
</feature>
<keyword evidence="4 8" id="KW-0547">Nucleotide-binding</keyword>
<comment type="similarity">
    <text evidence="2 8">Belongs to the CarA family.</text>
</comment>
<comment type="subunit">
    <text evidence="8">Composed of two chains; the small (or glutamine) chain promotes the hydrolysis of glutamine to ammonia, which is used by the large (or ammonia) chain to synthesize carbamoyl phosphate. Tetramer of heterodimers (alpha,beta)4.</text>
</comment>
<dbReference type="SUPFAM" id="SSF52021">
    <property type="entry name" value="Carbamoyl phosphate synthetase, small subunit N-terminal domain"/>
    <property type="match status" value="1"/>
</dbReference>
<dbReference type="InterPro" id="IPR029062">
    <property type="entry name" value="Class_I_gatase-like"/>
</dbReference>